<dbReference type="AlphaFoldDB" id="A0A1V3C8V4"/>
<protein>
    <recommendedName>
        <fullName evidence="1">DUF5753 domain-containing protein</fullName>
    </recommendedName>
</protein>
<evidence type="ECO:0000313" key="3">
    <source>
        <dbReference type="Proteomes" id="UP000189004"/>
    </source>
</evidence>
<keyword evidence="3" id="KW-1185">Reference proteome</keyword>
<dbReference type="EMBL" id="MCOK01000001">
    <property type="protein sequence ID" value="OOC57133.1"/>
    <property type="molecule type" value="Genomic_DNA"/>
</dbReference>
<dbReference type="STRING" id="501010.NOSIN_10300"/>
<name>A0A1V3C8V4_9ACTN</name>
<reference evidence="3" key="1">
    <citation type="submission" date="2016-08" db="EMBL/GenBank/DDBJ databases">
        <authorList>
            <person name="Tokovenko B."/>
            <person name="Kalinowski J."/>
        </authorList>
    </citation>
    <scope>NUCLEOTIDE SEQUENCE [LARGE SCALE GENOMIC DNA]</scope>
    <source>
        <strain evidence="3">UTMC102</strain>
    </source>
</reference>
<dbReference type="Proteomes" id="UP000189004">
    <property type="component" value="Unassembled WGS sequence"/>
</dbReference>
<feature type="domain" description="DUF5753" evidence="1">
    <location>
        <begin position="18"/>
        <end position="191"/>
    </location>
</feature>
<evidence type="ECO:0000313" key="2">
    <source>
        <dbReference type="EMBL" id="OOC57133.1"/>
    </source>
</evidence>
<evidence type="ECO:0000259" key="1">
    <source>
        <dbReference type="Pfam" id="PF19054"/>
    </source>
</evidence>
<dbReference type="Pfam" id="PF19054">
    <property type="entry name" value="DUF5753"/>
    <property type="match status" value="1"/>
</dbReference>
<dbReference type="InterPro" id="IPR043917">
    <property type="entry name" value="DUF5753"/>
</dbReference>
<proteinExistence type="predicted"/>
<comment type="caution">
    <text evidence="2">The sequence shown here is derived from an EMBL/GenBank/DDBJ whole genome shotgun (WGS) entry which is preliminary data.</text>
</comment>
<accession>A0A1V3C8V4</accession>
<organism evidence="2 3">
    <name type="scientific">Nocardiopsis sinuspersici</name>
    <dbReference type="NCBI Taxonomy" id="501010"/>
    <lineage>
        <taxon>Bacteria</taxon>
        <taxon>Bacillati</taxon>
        <taxon>Actinomycetota</taxon>
        <taxon>Actinomycetes</taxon>
        <taxon>Streptosporangiales</taxon>
        <taxon>Nocardiopsidaceae</taxon>
        <taxon>Nocardiopsis</taxon>
    </lineage>
</organism>
<sequence length="198" mass="22526">MLRFWKDTLQEGRVHEDFRDALALEKKAGHIREYQSILFPGLVQTPEYARALIRARSPQASTEEVEELVRARVSRLEDLRRTTLWFIVDEVVMRRPIGSVDVLADQLDWIANLVQRGSIRIQALPLEGNPGLCAPFRLVTLNKHRMVLYAEHVVGGEILEKPELVSETLTLFSAMQAEALSSQATLELITQVKKELQA</sequence>
<gene>
    <name evidence="2" type="ORF">NOSIN_10300</name>
</gene>